<dbReference type="OrthoDB" id="3479340at2"/>
<sequence length="260" mass="28511">MPYLIEPVHLKRAARECMRRASAPGADGLSWAGFRTRLKAQLDELGEQLHQGTWQPGPLRASHVVAYTGKHIDTVIPTVRDRVVHRAMRRAVEPVLDQTAFATWVSGFRRGRNRLTSLRQAAEHLAQGRTWVVDVDVQRASAGAGTGEVLDWLAGHVHDGTFLARVRTALDALPDPIMPGCGLSPLLINLRLSQVDAQLRDLAVVRFADNYCLFATSRTEAEYAHTALVAALAAAGLRPHPDKSRIRSSAHAEDLFLISG</sequence>
<name>A0A101U5X2_9ACTN</name>
<dbReference type="InterPro" id="IPR000477">
    <property type="entry name" value="RT_dom"/>
</dbReference>
<dbReference type="InterPro" id="IPR051083">
    <property type="entry name" value="GrpII_Intron_Splice-Mob/Def"/>
</dbReference>
<dbReference type="Proteomes" id="UP000053429">
    <property type="component" value="Unassembled WGS sequence"/>
</dbReference>
<keyword evidence="3" id="KW-1185">Reference proteome</keyword>
<dbReference type="PANTHER" id="PTHR34047">
    <property type="entry name" value="NUCLEAR INTRON MATURASE 1, MITOCHONDRIAL-RELATED"/>
    <property type="match status" value="1"/>
</dbReference>
<comment type="caution">
    <text evidence="2">The sequence shown here is derived from an EMBL/GenBank/DDBJ whole genome shotgun (WGS) entry which is preliminary data.</text>
</comment>
<gene>
    <name evidence="2" type="ORF">AQJ67_09910</name>
</gene>
<dbReference type="PANTHER" id="PTHR34047:SF8">
    <property type="entry name" value="PROTEIN YKFC"/>
    <property type="match status" value="1"/>
</dbReference>
<dbReference type="STRING" id="661399.AQJ67_09910"/>
<evidence type="ECO:0000313" key="2">
    <source>
        <dbReference type="EMBL" id="KUO04812.1"/>
    </source>
</evidence>
<dbReference type="AlphaFoldDB" id="A0A101U5X2"/>
<dbReference type="Pfam" id="PF00078">
    <property type="entry name" value="RVT_1"/>
    <property type="match status" value="1"/>
</dbReference>
<organism evidence="2 3">
    <name type="scientific">Streptomyces caeruleatus</name>
    <dbReference type="NCBI Taxonomy" id="661399"/>
    <lineage>
        <taxon>Bacteria</taxon>
        <taxon>Bacillati</taxon>
        <taxon>Actinomycetota</taxon>
        <taxon>Actinomycetes</taxon>
        <taxon>Kitasatosporales</taxon>
        <taxon>Streptomycetaceae</taxon>
        <taxon>Streptomyces</taxon>
    </lineage>
</organism>
<dbReference type="InterPro" id="IPR043502">
    <property type="entry name" value="DNA/RNA_pol_sf"/>
</dbReference>
<dbReference type="SUPFAM" id="SSF56672">
    <property type="entry name" value="DNA/RNA polymerases"/>
    <property type="match status" value="1"/>
</dbReference>
<accession>A0A101U5X2</accession>
<reference evidence="2 3" key="1">
    <citation type="submission" date="2015-10" db="EMBL/GenBank/DDBJ databases">
        <title>Draft genome sequence of Streptomyces caeruleatus NRRL B-24802, type strain for the species Streptomyces caeruleatus.</title>
        <authorList>
            <person name="Ruckert C."/>
            <person name="Winkler A."/>
            <person name="Kalinowski J."/>
            <person name="Kampfer P."/>
            <person name="Glaeser S."/>
        </authorList>
    </citation>
    <scope>NUCLEOTIDE SEQUENCE [LARGE SCALE GENOMIC DNA]</scope>
    <source>
        <strain evidence="2 3">NRRL B-24802</strain>
    </source>
</reference>
<feature type="domain" description="Reverse transcriptase" evidence="1">
    <location>
        <begin position="1"/>
        <end position="260"/>
    </location>
</feature>
<protein>
    <recommendedName>
        <fullName evidence="1">Reverse transcriptase domain-containing protein</fullName>
    </recommendedName>
</protein>
<dbReference type="EMBL" id="LMWY01000010">
    <property type="protein sequence ID" value="KUO04812.1"/>
    <property type="molecule type" value="Genomic_DNA"/>
</dbReference>
<proteinExistence type="predicted"/>
<evidence type="ECO:0000313" key="3">
    <source>
        <dbReference type="Proteomes" id="UP000053429"/>
    </source>
</evidence>
<evidence type="ECO:0000259" key="1">
    <source>
        <dbReference type="PROSITE" id="PS50878"/>
    </source>
</evidence>
<dbReference type="PROSITE" id="PS50878">
    <property type="entry name" value="RT_POL"/>
    <property type="match status" value="1"/>
</dbReference>